<name>A0A087C199_9BIFI</name>
<dbReference type="SUPFAM" id="SSF55811">
    <property type="entry name" value="Nudix"/>
    <property type="match status" value="1"/>
</dbReference>
<dbReference type="Gene3D" id="3.90.79.10">
    <property type="entry name" value="Nucleoside Triphosphate Pyrophosphohydrolase"/>
    <property type="match status" value="1"/>
</dbReference>
<evidence type="ECO:0000313" key="3">
    <source>
        <dbReference type="EMBL" id="KFI77049.1"/>
    </source>
</evidence>
<evidence type="ECO:0000259" key="2">
    <source>
        <dbReference type="Pfam" id="PF21906"/>
    </source>
</evidence>
<sequence length="314" mass="34012">MGEGNVSERRQGPPDVGVSVVILAMSRTAGARAADGEPSGTSQRSPTASRGGRQELWLPLVRRVREPFLGRWALPGGPLRANRSLEQSAYEALASATALRPRYLEQLHTFGDPGRSAGGPPMVSIVYWALVDPWEGAALYEDDQVAWFPEHRLPAMAFDHRSIIDAALCRLRSSIDYPVVVTRLVSSEFTLAQLHGVYEAVSDQDIDLANFRRRMLASGQLEDTGRTCRSGRRRPAAIYRYAPTPATGADGAEGPQGVTRPAQFAALRDGAYPSRSSGVPGHDDPMIPLLPGSAAASVRLLRSIAYPSNRKDRS</sequence>
<dbReference type="OrthoDB" id="9786141at2"/>
<dbReference type="SUPFAM" id="SSF46785">
    <property type="entry name" value="Winged helix' DNA-binding domain"/>
    <property type="match status" value="1"/>
</dbReference>
<dbReference type="InterPro" id="IPR054105">
    <property type="entry name" value="WHD_NrtR"/>
</dbReference>
<dbReference type="PANTHER" id="PTHR43736:SF4">
    <property type="entry name" value="SLR1690 PROTEIN"/>
    <property type="match status" value="1"/>
</dbReference>
<keyword evidence="3" id="KW-0378">Hydrolase</keyword>
<dbReference type="CDD" id="cd18873">
    <property type="entry name" value="NUDIX_NadM_like"/>
    <property type="match status" value="1"/>
</dbReference>
<dbReference type="eggNOG" id="COG1051">
    <property type="taxonomic scope" value="Bacteria"/>
</dbReference>
<dbReference type="AlphaFoldDB" id="A0A087C199"/>
<dbReference type="PANTHER" id="PTHR43736">
    <property type="entry name" value="ADP-RIBOSE PYROPHOSPHATASE"/>
    <property type="match status" value="1"/>
</dbReference>
<proteinExistence type="predicted"/>
<reference evidence="3 4" key="1">
    <citation type="submission" date="2014-03" db="EMBL/GenBank/DDBJ databases">
        <title>Genomics of Bifidobacteria.</title>
        <authorList>
            <person name="Ventura M."/>
            <person name="Milani C."/>
            <person name="Lugli G.A."/>
        </authorList>
    </citation>
    <scope>NUCLEOTIDE SEQUENCE [LARGE SCALE GENOMIC DNA]</scope>
    <source>
        <strain evidence="3 4">DSM 21395</strain>
    </source>
</reference>
<accession>A0A087C199</accession>
<comment type="caution">
    <text evidence="3">The sequence shown here is derived from an EMBL/GenBank/DDBJ whole genome shotgun (WGS) entry which is preliminary data.</text>
</comment>
<feature type="compositionally biased region" description="Polar residues" evidence="1">
    <location>
        <begin position="39"/>
        <end position="48"/>
    </location>
</feature>
<dbReference type="Gene3D" id="1.10.10.10">
    <property type="entry name" value="Winged helix-like DNA-binding domain superfamily/Winged helix DNA-binding domain"/>
    <property type="match status" value="1"/>
</dbReference>
<dbReference type="Pfam" id="PF21906">
    <property type="entry name" value="WHD_NrtR"/>
    <property type="match status" value="1"/>
</dbReference>
<dbReference type="InterPro" id="IPR036390">
    <property type="entry name" value="WH_DNA-bd_sf"/>
</dbReference>
<gene>
    <name evidence="3" type="ORF">BMON_0606</name>
</gene>
<dbReference type="STRING" id="1437603.GCA_000771525_00214"/>
<keyword evidence="4" id="KW-1185">Reference proteome</keyword>
<dbReference type="GO" id="GO:0016787">
    <property type="term" value="F:hydrolase activity"/>
    <property type="evidence" value="ECO:0007669"/>
    <property type="project" value="UniProtKB-KW"/>
</dbReference>
<evidence type="ECO:0000256" key="1">
    <source>
        <dbReference type="SAM" id="MobiDB-lite"/>
    </source>
</evidence>
<dbReference type="EMBL" id="JGZE01000010">
    <property type="protein sequence ID" value="KFI77049.1"/>
    <property type="molecule type" value="Genomic_DNA"/>
</dbReference>
<feature type="region of interest" description="Disordered" evidence="1">
    <location>
        <begin position="270"/>
        <end position="290"/>
    </location>
</feature>
<evidence type="ECO:0000313" key="4">
    <source>
        <dbReference type="Proteomes" id="UP000029082"/>
    </source>
</evidence>
<dbReference type="InterPro" id="IPR036388">
    <property type="entry name" value="WH-like_DNA-bd_sf"/>
</dbReference>
<feature type="region of interest" description="Disordered" evidence="1">
    <location>
        <begin position="29"/>
        <end position="52"/>
    </location>
</feature>
<organism evidence="3 4">
    <name type="scientific">Bifidobacterium mongoliense DSM 21395</name>
    <dbReference type="NCBI Taxonomy" id="1437603"/>
    <lineage>
        <taxon>Bacteria</taxon>
        <taxon>Bacillati</taxon>
        <taxon>Actinomycetota</taxon>
        <taxon>Actinomycetes</taxon>
        <taxon>Bifidobacteriales</taxon>
        <taxon>Bifidobacteriaceae</taxon>
        <taxon>Bifidobacterium</taxon>
    </lineage>
</organism>
<feature type="domain" description="NrtR DNA-binding winged helix" evidence="2">
    <location>
        <begin position="184"/>
        <end position="240"/>
    </location>
</feature>
<dbReference type="Proteomes" id="UP000029082">
    <property type="component" value="Unassembled WGS sequence"/>
</dbReference>
<dbReference type="InterPro" id="IPR015797">
    <property type="entry name" value="NUDIX_hydrolase-like_dom_sf"/>
</dbReference>
<protein>
    <submittedName>
        <fullName evidence="3">NUDIX family hydrolase</fullName>
    </submittedName>
</protein>